<dbReference type="PANTHER" id="PTHR37446:SF1">
    <property type="entry name" value="CLAUDIN"/>
    <property type="match status" value="1"/>
</dbReference>
<evidence type="ECO:0000256" key="2">
    <source>
        <dbReference type="SAM" id="SignalP"/>
    </source>
</evidence>
<dbReference type="Gene3D" id="1.20.140.150">
    <property type="match status" value="1"/>
</dbReference>
<name>A0A0N5AIP5_9BILA</name>
<keyword evidence="2" id="KW-0732">Signal</keyword>
<accession>A0A0N5AIP5</accession>
<dbReference type="InterPro" id="IPR009545">
    <property type="entry name" value="Claudin-like"/>
</dbReference>
<keyword evidence="1" id="KW-1133">Transmembrane helix</keyword>
<feature type="transmembrane region" description="Helical" evidence="1">
    <location>
        <begin position="65"/>
        <end position="89"/>
    </location>
</feature>
<organism evidence="3 4">
    <name type="scientific">Syphacia muris</name>
    <dbReference type="NCBI Taxonomy" id="451379"/>
    <lineage>
        <taxon>Eukaryota</taxon>
        <taxon>Metazoa</taxon>
        <taxon>Ecdysozoa</taxon>
        <taxon>Nematoda</taxon>
        <taxon>Chromadorea</taxon>
        <taxon>Rhabditida</taxon>
        <taxon>Spirurina</taxon>
        <taxon>Oxyuridomorpha</taxon>
        <taxon>Oxyuroidea</taxon>
        <taxon>Oxyuridae</taxon>
        <taxon>Syphacia</taxon>
    </lineage>
</organism>
<dbReference type="Proteomes" id="UP000046393">
    <property type="component" value="Unplaced"/>
</dbReference>
<feature type="chain" id="PRO_5005893106" evidence="2">
    <location>
        <begin position="19"/>
        <end position="170"/>
    </location>
</feature>
<dbReference type="AlphaFoldDB" id="A0A0N5AIP5"/>
<feature type="signal peptide" evidence="2">
    <location>
        <begin position="1"/>
        <end position="18"/>
    </location>
</feature>
<protein>
    <submittedName>
        <fullName evidence="4">Claudin-like protein</fullName>
    </submittedName>
</protein>
<dbReference type="Pfam" id="PF06653">
    <property type="entry name" value="Claudin_3"/>
    <property type="match status" value="1"/>
</dbReference>
<feature type="transmembrane region" description="Helical" evidence="1">
    <location>
        <begin position="141"/>
        <end position="166"/>
    </location>
</feature>
<keyword evidence="1" id="KW-0812">Transmembrane</keyword>
<reference evidence="4" key="1">
    <citation type="submission" date="2017-02" db="UniProtKB">
        <authorList>
            <consortium name="WormBaseParasite"/>
        </authorList>
    </citation>
    <scope>IDENTIFICATION</scope>
</reference>
<evidence type="ECO:0000313" key="4">
    <source>
        <dbReference type="WBParaSite" id="SMUV_0000429801-mRNA-1"/>
    </source>
</evidence>
<evidence type="ECO:0000256" key="1">
    <source>
        <dbReference type="SAM" id="Phobius"/>
    </source>
</evidence>
<evidence type="ECO:0000313" key="3">
    <source>
        <dbReference type="Proteomes" id="UP000046393"/>
    </source>
</evidence>
<sequence length="170" mass="18316">MLATLGLTLGAMFSPGWTDTSTTYSNVFEYIEHPKALFGFLCGSDSFDEQQCHDYFDRLAGWSKAVVVLMCVAVVIEGIALIWNLFTICACCCKRYVIHPLPALALLLTIVLAVALILFGVNNRDSIGFMQNTVSVKLGYSFYLACGAVAGAVIDVIVGAIAVGFAEKNL</sequence>
<proteinExistence type="predicted"/>
<feature type="transmembrane region" description="Helical" evidence="1">
    <location>
        <begin position="101"/>
        <end position="121"/>
    </location>
</feature>
<keyword evidence="1" id="KW-0472">Membrane</keyword>
<keyword evidence="3" id="KW-1185">Reference proteome</keyword>
<dbReference type="WBParaSite" id="SMUV_0000429801-mRNA-1">
    <property type="protein sequence ID" value="SMUV_0000429801-mRNA-1"/>
    <property type="gene ID" value="SMUV_0000429801"/>
</dbReference>
<dbReference type="PANTHER" id="PTHR37446">
    <property type="entry name" value="CLAUDIN-LIKE IN CAENORHABDITIS"/>
    <property type="match status" value="1"/>
</dbReference>